<feature type="region of interest" description="Disordered" evidence="1">
    <location>
        <begin position="347"/>
        <end position="383"/>
    </location>
</feature>
<dbReference type="Proteomes" id="UP000652761">
    <property type="component" value="Unassembled WGS sequence"/>
</dbReference>
<evidence type="ECO:0000256" key="1">
    <source>
        <dbReference type="SAM" id="MobiDB-lite"/>
    </source>
</evidence>
<dbReference type="AlphaFoldDB" id="A0A843TPG8"/>
<dbReference type="Pfam" id="PF14244">
    <property type="entry name" value="Retrotran_gag_3"/>
    <property type="match status" value="1"/>
</dbReference>
<evidence type="ECO:0000259" key="2">
    <source>
        <dbReference type="Pfam" id="PF14244"/>
    </source>
</evidence>
<evidence type="ECO:0000313" key="3">
    <source>
        <dbReference type="EMBL" id="MQL71333.1"/>
    </source>
</evidence>
<dbReference type="PANTHER" id="PTHR47481:SF22">
    <property type="entry name" value="RETROTRANSPOSON GAG DOMAIN-CONTAINING PROTEIN"/>
    <property type="match status" value="1"/>
</dbReference>
<dbReference type="OrthoDB" id="785600at2759"/>
<feature type="region of interest" description="Disordered" evidence="1">
    <location>
        <begin position="284"/>
        <end position="329"/>
    </location>
</feature>
<accession>A0A843TPG8</accession>
<feature type="compositionally biased region" description="Low complexity" evidence="1">
    <location>
        <begin position="318"/>
        <end position="327"/>
    </location>
</feature>
<protein>
    <recommendedName>
        <fullName evidence="2">Retrotransposon Copia-like N-terminal domain-containing protein</fullName>
    </recommendedName>
</protein>
<feature type="compositionally biased region" description="Polar residues" evidence="1">
    <location>
        <begin position="228"/>
        <end position="241"/>
    </location>
</feature>
<comment type="caution">
    <text evidence="3">The sequence shown here is derived from an EMBL/GenBank/DDBJ whole genome shotgun (WGS) entry which is preliminary data.</text>
</comment>
<feature type="region of interest" description="Disordered" evidence="1">
    <location>
        <begin position="218"/>
        <end position="258"/>
    </location>
</feature>
<dbReference type="EMBL" id="NMUH01000095">
    <property type="protein sequence ID" value="MQL71333.1"/>
    <property type="molecule type" value="Genomic_DNA"/>
</dbReference>
<keyword evidence="4" id="KW-1185">Reference proteome</keyword>
<feature type="domain" description="Retrotransposon Copia-like N-terminal" evidence="2">
    <location>
        <begin position="19"/>
        <end position="55"/>
    </location>
</feature>
<proteinExistence type="predicted"/>
<reference evidence="3" key="1">
    <citation type="submission" date="2017-07" db="EMBL/GenBank/DDBJ databases">
        <title>Taro Niue Genome Assembly and Annotation.</title>
        <authorList>
            <person name="Atibalentja N."/>
            <person name="Keating K."/>
            <person name="Fields C.J."/>
        </authorList>
    </citation>
    <scope>NUCLEOTIDE SEQUENCE</scope>
    <source>
        <strain evidence="3">Niue_2</strain>
        <tissue evidence="3">Leaf</tissue>
    </source>
</reference>
<dbReference type="PANTHER" id="PTHR47481">
    <property type="match status" value="1"/>
</dbReference>
<name>A0A843TPG8_COLES</name>
<feature type="compositionally biased region" description="Basic residues" evidence="1">
    <location>
        <begin position="246"/>
        <end position="258"/>
    </location>
</feature>
<evidence type="ECO:0000313" key="4">
    <source>
        <dbReference type="Proteomes" id="UP000652761"/>
    </source>
</evidence>
<sequence length="568" mass="60657">MHLPSFEISPIPPVPSPSTSTMSLLTIKLTHDNYVRWRRQFMAALRANGFLGLLDDSESCPPATILNAAGASHPNPAHDAWQRRDALVMSWMLASMSDSVAAIVPECTTSSAAWTALAHALASRSGARVLQLRTQLHGVHRGSSSITDYMQTVKQIANSLAIIGEPVPPQDLVMQVLAGLGPAYNSFIPSITTCLREVSLEDLHAMLLAHESFLQHCDRSSDEPGFPSANSAVSGQSSTPDDASHRGRGGGKSARGRGRGRGPFCQICFASGHHYAHECPERYNPRYTGGPRQQTQVQQPPPTTPPVFSDSPCFPNTASAPASSPSPAKTPISVVRTPVLTPAITTLEPIPSTVPSPAPATPMHDDMMTADSSPTSSPPPRTKSLADIYAATPTIPAQSSTVQGLPRRRPPASTLAIGGVNRAVEENEGEQQQAGSPRAARRCAHAILAGGGGWGVLCKVRWGRETSRNAHRGTRRERRRSLLLVLPVLHRRPISSADMELGRVKCVDTAPGSVDTTPSLQKTQLPDWDSVSTQPVAVSTLVSAPRRPVLRKWDSVSTHSLVVSTHSG</sequence>
<gene>
    <name evidence="3" type="ORF">Taro_003667</name>
</gene>
<dbReference type="InterPro" id="IPR029472">
    <property type="entry name" value="Copia-like_N"/>
</dbReference>
<organism evidence="3 4">
    <name type="scientific">Colocasia esculenta</name>
    <name type="common">Wild taro</name>
    <name type="synonym">Arum esculentum</name>
    <dbReference type="NCBI Taxonomy" id="4460"/>
    <lineage>
        <taxon>Eukaryota</taxon>
        <taxon>Viridiplantae</taxon>
        <taxon>Streptophyta</taxon>
        <taxon>Embryophyta</taxon>
        <taxon>Tracheophyta</taxon>
        <taxon>Spermatophyta</taxon>
        <taxon>Magnoliopsida</taxon>
        <taxon>Liliopsida</taxon>
        <taxon>Araceae</taxon>
        <taxon>Aroideae</taxon>
        <taxon>Colocasieae</taxon>
        <taxon>Colocasia</taxon>
    </lineage>
</organism>
<dbReference type="Pfam" id="PF14223">
    <property type="entry name" value="Retrotran_gag_2"/>
    <property type="match status" value="1"/>
</dbReference>